<proteinExistence type="predicted"/>
<evidence type="ECO:0000313" key="4">
    <source>
        <dbReference type="Proteomes" id="UP000177269"/>
    </source>
</evidence>
<evidence type="ECO:0000256" key="1">
    <source>
        <dbReference type="SAM" id="MobiDB-lite"/>
    </source>
</evidence>
<dbReference type="SUPFAM" id="SSF49503">
    <property type="entry name" value="Cupredoxins"/>
    <property type="match status" value="1"/>
</dbReference>
<dbReference type="EMBL" id="MHSK01000015">
    <property type="protein sequence ID" value="OHA42283.1"/>
    <property type="molecule type" value="Genomic_DNA"/>
</dbReference>
<dbReference type="AlphaFoldDB" id="A0A1G2P1X5"/>
<evidence type="ECO:0000259" key="2">
    <source>
        <dbReference type="Pfam" id="PF13473"/>
    </source>
</evidence>
<feature type="compositionally biased region" description="Acidic residues" evidence="1">
    <location>
        <begin position="66"/>
        <end position="79"/>
    </location>
</feature>
<dbReference type="InterPro" id="IPR008972">
    <property type="entry name" value="Cupredoxin"/>
</dbReference>
<evidence type="ECO:0000313" key="3">
    <source>
        <dbReference type="EMBL" id="OHA42283.1"/>
    </source>
</evidence>
<feature type="compositionally biased region" description="Polar residues" evidence="1">
    <location>
        <begin position="36"/>
        <end position="46"/>
    </location>
</feature>
<dbReference type="InterPro" id="IPR028096">
    <property type="entry name" value="EfeO_Cupredoxin"/>
</dbReference>
<feature type="region of interest" description="Disordered" evidence="1">
    <location>
        <begin position="35"/>
        <end position="79"/>
    </location>
</feature>
<sequence length="176" mass="19577">MNKKNTVIGVLVIIILALAVIAFIPKNNGNVVLAPGNSSDENATLNNDRDMNENTESPVQTNGGNNEEEEEEEANSSATLDDDMIEEIFVIYTKEGFNPKSITVNKGQTVRFINESATPMSVASNDHPTHNIYPEFDQYKTDARGKSVFDFTFDKTGEWQYHNHLQANHEGTVIVK</sequence>
<organism evidence="3 4">
    <name type="scientific">Candidatus Taylorbacteria bacterium RIFCSPLOWO2_12_FULL_43_20</name>
    <dbReference type="NCBI Taxonomy" id="1802332"/>
    <lineage>
        <taxon>Bacteria</taxon>
        <taxon>Candidatus Tayloriibacteriota</taxon>
    </lineage>
</organism>
<dbReference type="Proteomes" id="UP000177269">
    <property type="component" value="Unassembled WGS sequence"/>
</dbReference>
<feature type="domain" description="EfeO-type cupredoxin-like" evidence="2">
    <location>
        <begin position="86"/>
        <end position="175"/>
    </location>
</feature>
<accession>A0A1G2P1X5</accession>
<name>A0A1G2P1X5_9BACT</name>
<gene>
    <name evidence="3" type="ORF">A3G52_03755</name>
</gene>
<protein>
    <recommendedName>
        <fullName evidence="2">EfeO-type cupredoxin-like domain-containing protein</fullName>
    </recommendedName>
</protein>
<reference evidence="3 4" key="1">
    <citation type="journal article" date="2016" name="Nat. Commun.">
        <title>Thousands of microbial genomes shed light on interconnected biogeochemical processes in an aquifer system.</title>
        <authorList>
            <person name="Anantharaman K."/>
            <person name="Brown C.T."/>
            <person name="Hug L.A."/>
            <person name="Sharon I."/>
            <person name="Castelle C.J."/>
            <person name="Probst A.J."/>
            <person name="Thomas B.C."/>
            <person name="Singh A."/>
            <person name="Wilkins M.J."/>
            <person name="Karaoz U."/>
            <person name="Brodie E.L."/>
            <person name="Williams K.H."/>
            <person name="Hubbard S.S."/>
            <person name="Banfield J.F."/>
        </authorList>
    </citation>
    <scope>NUCLEOTIDE SEQUENCE [LARGE SCALE GENOMIC DNA]</scope>
</reference>
<dbReference type="Pfam" id="PF13473">
    <property type="entry name" value="Cupredoxin_1"/>
    <property type="match status" value="1"/>
</dbReference>
<dbReference type="Gene3D" id="2.60.40.420">
    <property type="entry name" value="Cupredoxins - blue copper proteins"/>
    <property type="match status" value="1"/>
</dbReference>
<comment type="caution">
    <text evidence="3">The sequence shown here is derived from an EMBL/GenBank/DDBJ whole genome shotgun (WGS) entry which is preliminary data.</text>
</comment>